<protein>
    <submittedName>
        <fullName evidence="1">Uncharacterized protein</fullName>
    </submittedName>
</protein>
<accession>A0A7D3VUJ3</accession>
<evidence type="ECO:0000313" key="1">
    <source>
        <dbReference type="EMBL" id="QKG23273.1"/>
    </source>
</evidence>
<dbReference type="AlphaFoldDB" id="A0A7D3VUJ3"/>
<sequence length="311" mass="34181">MSVNRFPPTTGFVSNLLGIINDYPTGDPVELLGSVAEILVEDPDPRMRAGQVLALYSTRFWAVHRLRDQRIYDSLIAATALADATLDTCEEDHPGWAGLDDLERIARWIPAIEDPAVAAAAGLADRDEIALFSCPAWLRLMAQETMKVLLARRPAEFGMPDFSLLTPAYVVDGTLDVIELTVNVRTDPEDTSSQVASLWAAQRLLSDVPPSELLPLTAAACFGLVSQNATAPRAVPTHLREVLTRVAADPPCAHGERHDAAPDTWLAGVIYLYKPMRFDDDEPVDEELWHCPGHRAAMIRTALQLSTPRER</sequence>
<gene>
    <name evidence="1" type="ORF">ACTIVE_4916</name>
</gene>
<proteinExistence type="predicted"/>
<keyword evidence="2" id="KW-1185">Reference proteome</keyword>
<organism evidence="1 2">
    <name type="scientific">Actinomadura verrucosospora</name>
    <dbReference type="NCBI Taxonomy" id="46165"/>
    <lineage>
        <taxon>Bacteria</taxon>
        <taxon>Bacillati</taxon>
        <taxon>Actinomycetota</taxon>
        <taxon>Actinomycetes</taxon>
        <taxon>Streptosporangiales</taxon>
        <taxon>Thermomonosporaceae</taxon>
        <taxon>Actinomadura</taxon>
    </lineage>
</organism>
<dbReference type="Proteomes" id="UP000501240">
    <property type="component" value="Chromosome"/>
</dbReference>
<name>A0A7D3VUJ3_ACTVE</name>
<dbReference type="EMBL" id="CP053892">
    <property type="protein sequence ID" value="QKG23273.1"/>
    <property type="molecule type" value="Genomic_DNA"/>
</dbReference>
<reference evidence="1 2" key="1">
    <citation type="submission" date="2020-05" db="EMBL/GenBank/DDBJ databases">
        <title>Actinomadura verrucosospora NRRL-B18236 (PFL_A860) Genome sequencing and assembly.</title>
        <authorList>
            <person name="Samborskyy M."/>
        </authorList>
    </citation>
    <scope>NUCLEOTIDE SEQUENCE [LARGE SCALE GENOMIC DNA]</scope>
    <source>
        <strain evidence="1 2">NRRL:B18236</strain>
    </source>
</reference>
<evidence type="ECO:0000313" key="2">
    <source>
        <dbReference type="Proteomes" id="UP000501240"/>
    </source>
</evidence>